<evidence type="ECO:0000313" key="5">
    <source>
        <dbReference type="Proteomes" id="UP001610334"/>
    </source>
</evidence>
<dbReference type="Pfam" id="PF00023">
    <property type="entry name" value="Ank"/>
    <property type="match status" value="1"/>
</dbReference>
<dbReference type="PANTHER" id="PTHR24198:SF165">
    <property type="entry name" value="ANKYRIN REPEAT-CONTAINING PROTEIN-RELATED"/>
    <property type="match status" value="1"/>
</dbReference>
<keyword evidence="1" id="KW-0677">Repeat</keyword>
<dbReference type="SMART" id="SM00248">
    <property type="entry name" value="ANK"/>
    <property type="match status" value="8"/>
</dbReference>
<dbReference type="InterPro" id="IPR002110">
    <property type="entry name" value="Ankyrin_rpt"/>
</dbReference>
<evidence type="ECO:0000256" key="2">
    <source>
        <dbReference type="ARBA" id="ARBA00023043"/>
    </source>
</evidence>
<dbReference type="Pfam" id="PF12796">
    <property type="entry name" value="Ank_2"/>
    <property type="match status" value="2"/>
</dbReference>
<keyword evidence="2 3" id="KW-0040">ANK repeat</keyword>
<dbReference type="PANTHER" id="PTHR24198">
    <property type="entry name" value="ANKYRIN REPEAT AND PROTEIN KINASE DOMAIN-CONTAINING PROTEIN"/>
    <property type="match status" value="1"/>
</dbReference>
<dbReference type="Proteomes" id="UP001610334">
    <property type="component" value="Unassembled WGS sequence"/>
</dbReference>
<protein>
    <submittedName>
        <fullName evidence="4">Uncharacterized protein</fullName>
    </submittedName>
</protein>
<dbReference type="EMBL" id="JBFXLT010000023">
    <property type="protein sequence ID" value="KAL2816298.1"/>
    <property type="molecule type" value="Genomic_DNA"/>
</dbReference>
<feature type="repeat" description="ANK" evidence="3">
    <location>
        <begin position="292"/>
        <end position="324"/>
    </location>
</feature>
<sequence>MLDMPESTGTRSTLTTIFTEDDSNEFIDERFMFTDREEFGPGSPHAPGAGINHGVARAPPDSLLWHVLSAIMHCPDQVVTWSETRPEEELDTIQRVMVVVADRKAWGKTAWSCNVNIGEDQFSGRYWFDESRVHNAIEDVAEVALKQLTSSKDKQPSFHFPWKVGLPLHAKLDVEGGENSECRPIDALIASIKSGNYRGVEQALLDGADVNEAIFDGSSVWANPLMLAISRRNKEVIKTLLKAGADVNKVAPDLIFGNVMIRAVCSGDMDIVRILLEEGTGVDVNKLIEGRKYGSALIAAAYVGDMAIVNLILRAGADVNLQAIGGEDGSALISATRNGDRGIIKQLLKAGADVNLQVTHGTFCCALSAAICYGDDDVVSLLLEAGAQINVQIRDGEFGTALIAATSYQHTNLLERLLKFGADVNLRALHGKYRSALVSAVCGGNRSIIKLLLKHGADVNMRLMTGMHKNALDAALYTQDKEIVQIILDAGAQVTDALMEKRIGEIFPEYSSLRRAGTRTIVCEWELPNVFLRDTEGLDLPNMPTLTKKKDCVLLAACVEYLQESYDAPGADILTYIVTALKNPDGVHEVGEIKVKATTNQLNVSFPESLKWVSDAVIWLCLTFRKPPSDASYVSTGTLDGYTLRLKQLQLLEELATPKTTCWSALFGSSVITLEPSSEANSEWGLALSSENMIQLAAVEYPVLVQPGVVLMGYSTALIPVRRRDMQTIEWHLEVAMHNGQLTISELNATKGPWLQTKDINELRSKKNILGWCPDAEVVLGTSQSTTDTRWSDAAIKHTTWRWTGANLQLLAQSAGPAQVGGQLGFTFTRSFNIVRFDPATNYLKCLRNSIMEQIVVYDTTQQRAWLVPLVCVLHQMLLSYSKSIPTPGTAVPLARPGDSNNGGLASFEALKDNALLVIERSGGVDLTIRDLVMGFSVNLAKTSLQKPNGRKIFGYELMDIVMDSPRSELKQKHLDKQGLAWSALLGEINCLFCSNFGDAIIGNRALHADSPCNRVPHGRDLMAASTCSISALLEKYSGNLNMALRPNQHTSINGQAWALNGSPFQQCLHPNSEPFSCWAVPGFLQEIREQKRKDGSLAINISSCPNGAVVFGCRETRAFYAVLADKWM</sequence>
<proteinExistence type="predicted"/>
<feature type="repeat" description="ANK" evidence="3">
    <location>
        <begin position="432"/>
        <end position="464"/>
    </location>
</feature>
<dbReference type="SUPFAM" id="SSF48403">
    <property type="entry name" value="Ankyrin repeat"/>
    <property type="match status" value="2"/>
</dbReference>
<name>A0ABR4HNL6_9EURO</name>
<evidence type="ECO:0000313" key="4">
    <source>
        <dbReference type="EMBL" id="KAL2816298.1"/>
    </source>
</evidence>
<feature type="repeat" description="ANK" evidence="3">
    <location>
        <begin position="397"/>
        <end position="429"/>
    </location>
</feature>
<comment type="caution">
    <text evidence="4">The sequence shown here is derived from an EMBL/GenBank/DDBJ whole genome shotgun (WGS) entry which is preliminary data.</text>
</comment>
<dbReference type="PROSITE" id="PS50297">
    <property type="entry name" value="ANK_REP_REGION"/>
    <property type="match status" value="3"/>
</dbReference>
<feature type="repeat" description="ANK" evidence="3">
    <location>
        <begin position="327"/>
        <end position="359"/>
    </location>
</feature>
<reference evidence="4 5" key="1">
    <citation type="submission" date="2024-07" db="EMBL/GenBank/DDBJ databases">
        <title>Section-level genome sequencing and comparative genomics of Aspergillus sections Usti and Cavernicolus.</title>
        <authorList>
            <consortium name="Lawrence Berkeley National Laboratory"/>
            <person name="Nybo J.L."/>
            <person name="Vesth T.C."/>
            <person name="Theobald S."/>
            <person name="Frisvad J.C."/>
            <person name="Larsen T.O."/>
            <person name="Kjaerboelling I."/>
            <person name="Rothschild-Mancinelli K."/>
            <person name="Lyhne E.K."/>
            <person name="Kogle M.E."/>
            <person name="Barry K."/>
            <person name="Clum A."/>
            <person name="Na H."/>
            <person name="Ledsgaard L."/>
            <person name="Lin J."/>
            <person name="Lipzen A."/>
            <person name="Kuo A."/>
            <person name="Riley R."/>
            <person name="Mondo S."/>
            <person name="Labutti K."/>
            <person name="Haridas S."/>
            <person name="Pangalinan J."/>
            <person name="Salamov A.A."/>
            <person name="Simmons B.A."/>
            <person name="Magnuson J.K."/>
            <person name="Chen J."/>
            <person name="Drula E."/>
            <person name="Henrissat B."/>
            <person name="Wiebenga A."/>
            <person name="Lubbers R.J."/>
            <person name="Gomes A.C."/>
            <person name="Makela M.R."/>
            <person name="Stajich J."/>
            <person name="Grigoriev I.V."/>
            <person name="Mortensen U.H."/>
            <person name="De Vries R.P."/>
            <person name="Baker S.E."/>
            <person name="Andersen M.R."/>
        </authorList>
    </citation>
    <scope>NUCLEOTIDE SEQUENCE [LARGE SCALE GENOMIC DNA]</scope>
    <source>
        <strain evidence="4 5">CBS 588.65</strain>
    </source>
</reference>
<dbReference type="InterPro" id="IPR036770">
    <property type="entry name" value="Ankyrin_rpt-contain_sf"/>
</dbReference>
<dbReference type="PROSITE" id="PS50088">
    <property type="entry name" value="ANK_REPEAT"/>
    <property type="match status" value="5"/>
</dbReference>
<keyword evidence="5" id="KW-1185">Reference proteome</keyword>
<organism evidence="4 5">
    <name type="scientific">Aspergillus granulosus</name>
    <dbReference type="NCBI Taxonomy" id="176169"/>
    <lineage>
        <taxon>Eukaryota</taxon>
        <taxon>Fungi</taxon>
        <taxon>Dikarya</taxon>
        <taxon>Ascomycota</taxon>
        <taxon>Pezizomycotina</taxon>
        <taxon>Eurotiomycetes</taxon>
        <taxon>Eurotiomycetidae</taxon>
        <taxon>Eurotiales</taxon>
        <taxon>Aspergillaceae</taxon>
        <taxon>Aspergillus</taxon>
        <taxon>Aspergillus subgen. Nidulantes</taxon>
    </lineage>
</organism>
<gene>
    <name evidence="4" type="ORF">BJX63DRAFT_430305</name>
</gene>
<dbReference type="Gene3D" id="1.25.40.20">
    <property type="entry name" value="Ankyrin repeat-containing domain"/>
    <property type="match status" value="2"/>
</dbReference>
<evidence type="ECO:0000256" key="3">
    <source>
        <dbReference type="PROSITE-ProRule" id="PRU00023"/>
    </source>
</evidence>
<feature type="repeat" description="ANK" evidence="3">
    <location>
        <begin position="223"/>
        <end position="252"/>
    </location>
</feature>
<accession>A0ABR4HNL6</accession>
<evidence type="ECO:0000256" key="1">
    <source>
        <dbReference type="ARBA" id="ARBA00022737"/>
    </source>
</evidence>